<evidence type="ECO:0000259" key="2">
    <source>
        <dbReference type="Pfam" id="PF10551"/>
    </source>
</evidence>
<keyword evidence="4" id="KW-1185">Reference proteome</keyword>
<dbReference type="AlphaFoldDB" id="A0A1C7N2Q8"/>
<dbReference type="Gene3D" id="3.90.70.80">
    <property type="match status" value="1"/>
</dbReference>
<evidence type="ECO:0000256" key="1">
    <source>
        <dbReference type="SAM" id="MobiDB-lite"/>
    </source>
</evidence>
<protein>
    <submittedName>
        <fullName evidence="3">Protein FAR1-RELATED SEQUENCE 11</fullName>
    </submittedName>
</protein>
<accession>A0A1C7N2Q8</accession>
<dbReference type="EMBL" id="LUGH01000687">
    <property type="protein sequence ID" value="OBZ83301.1"/>
    <property type="molecule type" value="Genomic_DNA"/>
</dbReference>
<dbReference type="InParanoid" id="A0A1C7N2Q8"/>
<dbReference type="STRING" id="101091.A0A1C7N2Q8"/>
<dbReference type="Pfam" id="PF10551">
    <property type="entry name" value="MULE"/>
    <property type="match status" value="1"/>
</dbReference>
<name>A0A1C7N2Q8_9FUNG</name>
<reference evidence="3 4" key="1">
    <citation type="submission" date="2016-03" db="EMBL/GenBank/DDBJ databases">
        <title>Choanephora cucurbitarum.</title>
        <authorList>
            <person name="Min B."/>
            <person name="Park H."/>
            <person name="Park J.-H."/>
            <person name="Shin H.-D."/>
            <person name="Choi I.-G."/>
        </authorList>
    </citation>
    <scope>NUCLEOTIDE SEQUENCE [LARGE SCALE GENOMIC DNA]</scope>
    <source>
        <strain evidence="3 4">KUS-F28377</strain>
    </source>
</reference>
<dbReference type="PANTHER" id="PTHR31569:SF4">
    <property type="entry name" value="SWIM-TYPE DOMAIN-CONTAINING PROTEIN"/>
    <property type="match status" value="1"/>
</dbReference>
<dbReference type="InterPro" id="IPR018289">
    <property type="entry name" value="MULE_transposase_dom"/>
</dbReference>
<proteinExistence type="predicted"/>
<dbReference type="CDD" id="cd22744">
    <property type="entry name" value="OTU"/>
    <property type="match status" value="1"/>
</dbReference>
<dbReference type="PANTHER" id="PTHR31569">
    <property type="entry name" value="SWIM-TYPE DOMAIN-CONTAINING PROTEIN"/>
    <property type="match status" value="1"/>
</dbReference>
<dbReference type="InterPro" id="IPR052579">
    <property type="entry name" value="Zinc_finger_SWIM"/>
</dbReference>
<feature type="region of interest" description="Disordered" evidence="1">
    <location>
        <begin position="125"/>
        <end position="150"/>
    </location>
</feature>
<evidence type="ECO:0000313" key="4">
    <source>
        <dbReference type="Proteomes" id="UP000093000"/>
    </source>
</evidence>
<dbReference type="Proteomes" id="UP000093000">
    <property type="component" value="Unassembled WGS sequence"/>
</dbReference>
<comment type="caution">
    <text evidence="3">The sequence shown here is derived from an EMBL/GenBank/DDBJ whole genome shotgun (WGS) entry which is preliminary data.</text>
</comment>
<dbReference type="OrthoDB" id="2277862at2759"/>
<sequence length="932" mass="107184">MSSQVSLDNSQLTVTDSQMRRMTTSATVTCDWNDFSDAELLVFDETREESEHEVVSTVVAESSNDMKEEFGKIFFVGAKFRSLDELRDKAQALGKEVNCPITTARSSKNSYIVLRCRHGGAYRKVKKVEPDTEREESSEDTNKSGRHYQSGRKRCPLRIYASHNHALRSDLSTYSVFRKLLPEDFEAACSMMKKGETPRSVLKLLVEKQVDNGITLSDLHNVQQRFCNDQFSGMPEFISDLEQTGHQVRTRVDSDDKVNAVFFMHEHGRDELRRLPESVIIDATYKTDSHRMVLLNIVVAGTVASEYRRSQLVTIHVAGCWMRKETTESYEWAMKQLRSIAWPSGTDPSLLPDNFVTDKDQTLMNAIKVVFPESKQILCYVHIVHNFMKRLIKSMSKKVQLDKESHPLLEKRFIAIVHKIAFQSNTKEALIGFKNEYDAFVSQDNLCVDKGKEMKTYLDSMMAFRRHWVGYYVNTYVLMGNRTSNRVESTHSGIKRHNKTSSGLLGLVTKKIREWVEGRESYRNRQTVRESLFETILKDKTGHEIDDKMSQLRGRITSFAFDRIRFEYINLMDNKADPDHVSHVESTMGKCLCKLRRAYRLPCRHRIARYNGPIPLSAVHRRWHIMYQNGRVATIAEMTNASKEHNPEEHEVRKPVEVQLQKLQYIDADLKTQGERISLEDELRVIISKYSDDKKVERILPPPIVYDIKGRPKNTTREKIALEREMDKIAQLAKQEKASQKEVAQVRLAIPIPKGLSAKQVTGHFNPSPDGNCGYRAIAHAVFDDEANFGNVKHEMLLCLRKNEQFYRQVFGSSPSASEVLSGTFESIQSKLSNDTSAGITDNWFQFPEMVQLAADAFSRAIACYTPDNQSTTFAPYYSPPFPVHPILLQLYNSHFYIVELKPNSKPRWPRTYPGHPFNCKRHSLEDFSLIY</sequence>
<evidence type="ECO:0000313" key="3">
    <source>
        <dbReference type="EMBL" id="OBZ83301.1"/>
    </source>
</evidence>
<organism evidence="3 4">
    <name type="scientific">Choanephora cucurbitarum</name>
    <dbReference type="NCBI Taxonomy" id="101091"/>
    <lineage>
        <taxon>Eukaryota</taxon>
        <taxon>Fungi</taxon>
        <taxon>Fungi incertae sedis</taxon>
        <taxon>Mucoromycota</taxon>
        <taxon>Mucoromycotina</taxon>
        <taxon>Mucoromycetes</taxon>
        <taxon>Mucorales</taxon>
        <taxon>Mucorineae</taxon>
        <taxon>Choanephoraceae</taxon>
        <taxon>Choanephoroideae</taxon>
        <taxon>Choanephora</taxon>
    </lineage>
</organism>
<gene>
    <name evidence="3" type="primary">FRS11</name>
    <name evidence="3" type="ORF">A0J61_08651</name>
</gene>
<feature type="domain" description="MULE transposase" evidence="2">
    <location>
        <begin position="279"/>
        <end position="386"/>
    </location>
</feature>